<dbReference type="GO" id="GO:0016020">
    <property type="term" value="C:membrane"/>
    <property type="evidence" value="ECO:0007669"/>
    <property type="project" value="InterPro"/>
</dbReference>
<gene>
    <name evidence="3" type="ORF">STRMA_1162</name>
</gene>
<accession>G5JVZ3</accession>
<organism evidence="3 4">
    <name type="scientific">Streptococcus macacae NCTC 11558</name>
    <dbReference type="NCBI Taxonomy" id="764298"/>
    <lineage>
        <taxon>Bacteria</taxon>
        <taxon>Bacillati</taxon>
        <taxon>Bacillota</taxon>
        <taxon>Bacilli</taxon>
        <taxon>Lactobacillales</taxon>
        <taxon>Streptococcaceae</taxon>
        <taxon>Streptococcus</taxon>
    </lineage>
</organism>
<dbReference type="RefSeq" id="WP_003081616.1">
    <property type="nucleotide sequence ID" value="NZ_AEUW02000001.1"/>
</dbReference>
<dbReference type="AlphaFoldDB" id="G5JVZ3"/>
<dbReference type="PANTHER" id="PTHR33219:SF14">
    <property type="entry name" value="PROTEIN COFACTOR ASSEMBLY OF COMPLEX C SUBUNIT B CCB3, CHLOROPLASTIC-RELATED"/>
    <property type="match status" value="1"/>
</dbReference>
<keyword evidence="2" id="KW-0472">Membrane</keyword>
<dbReference type="eggNOG" id="COG0762">
    <property type="taxonomic scope" value="Bacteria"/>
</dbReference>
<dbReference type="Pfam" id="PF02325">
    <property type="entry name" value="CCB3_YggT"/>
    <property type="match status" value="1"/>
</dbReference>
<keyword evidence="2" id="KW-1133">Transmembrane helix</keyword>
<dbReference type="STRING" id="764298.STRMA_1162"/>
<evidence type="ECO:0000313" key="3">
    <source>
        <dbReference type="EMBL" id="EHJ52954.1"/>
    </source>
</evidence>
<dbReference type="Proteomes" id="UP000003573">
    <property type="component" value="Unassembled WGS sequence"/>
</dbReference>
<name>G5JVZ3_9STRE</name>
<dbReference type="PANTHER" id="PTHR33219">
    <property type="entry name" value="YLMG HOMOLOG PROTEIN 2, CHLOROPLASTIC"/>
    <property type="match status" value="1"/>
</dbReference>
<feature type="transmembrane region" description="Helical" evidence="2">
    <location>
        <begin position="58"/>
        <end position="77"/>
    </location>
</feature>
<comment type="caution">
    <text evidence="3">The sequence shown here is derived from an EMBL/GenBank/DDBJ whole genome shotgun (WGS) entry which is preliminary data.</text>
</comment>
<proteinExistence type="inferred from homology"/>
<dbReference type="InterPro" id="IPR003425">
    <property type="entry name" value="CCB3/YggT"/>
</dbReference>
<reference evidence="3 4" key="1">
    <citation type="journal article" date="2014" name="Int. J. Syst. Evol. Microbiol.">
        <title>Phylogenomics and the dynamic genome evolution of the genus Streptococcus.</title>
        <authorList>
            <consortium name="The Broad Institute Genome Sequencing Platform"/>
            <person name="Richards V.P."/>
            <person name="Palmer S.R."/>
            <person name="Pavinski Bitar P.D."/>
            <person name="Qin X."/>
            <person name="Weinstock G.M."/>
            <person name="Highlander S.K."/>
            <person name="Town C.D."/>
            <person name="Burne R.A."/>
            <person name="Stanhope M.J."/>
        </authorList>
    </citation>
    <scope>NUCLEOTIDE SEQUENCE [LARGE SCALE GENOMIC DNA]</scope>
    <source>
        <strain evidence="3 4">NCTC 11558</strain>
    </source>
</reference>
<protein>
    <submittedName>
        <fullName evidence="3">YGGT family protein</fullName>
    </submittedName>
</protein>
<keyword evidence="2" id="KW-0812">Transmembrane</keyword>
<evidence type="ECO:0000313" key="4">
    <source>
        <dbReference type="Proteomes" id="UP000003573"/>
    </source>
</evidence>
<sequence>MISAYIIFVLARVTEIYSVLLALYALLSWFPNAYDTFLGRLLRDIVEPVLKPFERLNLQFAGLDFTIIFVIIVLNGLTRLLMMLLV</sequence>
<feature type="transmembrane region" description="Helical" evidence="2">
    <location>
        <begin position="7"/>
        <end position="30"/>
    </location>
</feature>
<comment type="similarity">
    <text evidence="1">Belongs to the YggT family.</text>
</comment>
<evidence type="ECO:0000256" key="2">
    <source>
        <dbReference type="SAM" id="Phobius"/>
    </source>
</evidence>
<dbReference type="EMBL" id="AEUW02000001">
    <property type="protein sequence ID" value="EHJ52954.1"/>
    <property type="molecule type" value="Genomic_DNA"/>
</dbReference>
<evidence type="ECO:0000256" key="1">
    <source>
        <dbReference type="ARBA" id="ARBA00010894"/>
    </source>
</evidence>
<keyword evidence="4" id="KW-1185">Reference proteome</keyword>